<organism evidence="1 2">
    <name type="scientific">Candidatus Erwinia dacicola</name>
    <dbReference type="NCBI Taxonomy" id="252393"/>
    <lineage>
        <taxon>Bacteria</taxon>
        <taxon>Pseudomonadati</taxon>
        <taxon>Pseudomonadota</taxon>
        <taxon>Gammaproteobacteria</taxon>
        <taxon>Enterobacterales</taxon>
        <taxon>Erwiniaceae</taxon>
        <taxon>Erwinia</taxon>
    </lineage>
</organism>
<keyword evidence="2" id="KW-1185">Reference proteome</keyword>
<accession>A0A328TN85</accession>
<dbReference type="AlphaFoldDB" id="A0A328TN85"/>
<sequence length="41" mass="4700">MASVYRRQIFATVPLQLHAEGLSISQPQYGTTMTFRQPEVF</sequence>
<reference evidence="1" key="1">
    <citation type="submission" date="2018-04" db="EMBL/GenBank/DDBJ databases">
        <title>Genomes of the Obligate Erwinia dacicola and Facultative Enterobacter sp. OLF Endosymbionts of the Olive Fruit fly, Bactrocera oleae.</title>
        <authorList>
            <person name="Estes A.M."/>
            <person name="Hearn D.J."/>
            <person name="Agarwal S."/>
            <person name="Pierson E.A."/>
            <person name="Dunning-Hotopp J.C."/>
        </authorList>
    </citation>
    <scope>NUCLEOTIDE SEQUENCE [LARGE SCALE GENOMIC DNA]</scope>
    <source>
        <strain evidence="1">Oroville</strain>
    </source>
</reference>
<evidence type="ECO:0000313" key="1">
    <source>
        <dbReference type="EMBL" id="RAP72089.1"/>
    </source>
</evidence>
<proteinExistence type="predicted"/>
<comment type="caution">
    <text evidence="1">The sequence shown here is derived from an EMBL/GenBank/DDBJ whole genome shotgun (WGS) entry which is preliminary data.</text>
</comment>
<name>A0A328TN85_9GAMM</name>
<evidence type="ECO:0000313" key="2">
    <source>
        <dbReference type="Proteomes" id="UP000244334"/>
    </source>
</evidence>
<protein>
    <submittedName>
        <fullName evidence="1">Uncharacterized protein</fullName>
    </submittedName>
</protein>
<dbReference type="Proteomes" id="UP000244334">
    <property type="component" value="Unassembled WGS sequence"/>
</dbReference>
<dbReference type="EMBL" id="LJAM02000065">
    <property type="protein sequence ID" value="RAP72089.1"/>
    <property type="molecule type" value="Genomic_DNA"/>
</dbReference>
<gene>
    <name evidence="1" type="ORF">ACZ87_01089</name>
</gene>